<dbReference type="Gene3D" id="3.30.70.270">
    <property type="match status" value="1"/>
</dbReference>
<dbReference type="InterPro" id="IPR029787">
    <property type="entry name" value="Nucleotide_cyclase"/>
</dbReference>
<dbReference type="Pfam" id="PF00990">
    <property type="entry name" value="GGDEF"/>
    <property type="match status" value="1"/>
</dbReference>
<dbReference type="PANTHER" id="PTHR45138">
    <property type="entry name" value="REGULATORY COMPONENTS OF SENSORY TRANSDUCTION SYSTEM"/>
    <property type="match status" value="1"/>
</dbReference>
<feature type="transmembrane region" description="Helical" evidence="1">
    <location>
        <begin position="154"/>
        <end position="174"/>
    </location>
</feature>
<feature type="transmembrane region" description="Helical" evidence="1">
    <location>
        <begin position="44"/>
        <end position="68"/>
    </location>
</feature>
<dbReference type="NCBIfam" id="TIGR00254">
    <property type="entry name" value="GGDEF"/>
    <property type="match status" value="1"/>
</dbReference>
<comment type="caution">
    <text evidence="3">The sequence shown here is derived from an EMBL/GenBank/DDBJ whole genome shotgun (WGS) entry which is preliminary data.</text>
</comment>
<organism evidence="3 4">
    <name type="scientific">Paractinoplanes lichenicola</name>
    <dbReference type="NCBI Taxonomy" id="2802976"/>
    <lineage>
        <taxon>Bacteria</taxon>
        <taxon>Bacillati</taxon>
        <taxon>Actinomycetota</taxon>
        <taxon>Actinomycetes</taxon>
        <taxon>Micromonosporales</taxon>
        <taxon>Micromonosporaceae</taxon>
        <taxon>Paractinoplanes</taxon>
    </lineage>
</organism>
<dbReference type="EMBL" id="JAENHO010000004">
    <property type="protein sequence ID" value="MBL7255698.1"/>
    <property type="molecule type" value="Genomic_DNA"/>
</dbReference>
<dbReference type="SMART" id="SM00267">
    <property type="entry name" value="GGDEF"/>
    <property type="match status" value="1"/>
</dbReference>
<feature type="transmembrane region" description="Helical" evidence="1">
    <location>
        <begin position="80"/>
        <end position="99"/>
    </location>
</feature>
<dbReference type="InterPro" id="IPR000160">
    <property type="entry name" value="GGDEF_dom"/>
</dbReference>
<feature type="transmembrane region" description="Helical" evidence="1">
    <location>
        <begin position="180"/>
        <end position="198"/>
    </location>
</feature>
<keyword evidence="1" id="KW-0472">Membrane</keyword>
<evidence type="ECO:0000259" key="2">
    <source>
        <dbReference type="PROSITE" id="PS50887"/>
    </source>
</evidence>
<sequence>MIRQSRRRTDWAALVDAFTVTAGIGLLAWSYAIAPVLRDESTALVTRLVTCAYPLADLVLLAMTILLARSNGREGRRAPLMVAVAIGGYLAGDCAWVVLRHVNEGWADFWWTARLINADYLLCLLVLTLAVAWPRVRGDGDGAGAVHHLSRRQLAVLTLAMLMSPTLLITQQLTGEIVDGLAIGIGSAIMFLLVMVRFTQLLKQAERQAALVRELSRRDELTGLHNRRSWNEEFPVFLARARTENIPVVVGMIDLDHFKAFNDTYGHPAGDRLLREAAQAWGEQLRAYDVLARYGGEEFVVLLTGSPATEAVTAIERLRDVTPQNQTFSAGLAEWDQQETPDELIARADVALYAAKAAGRNRVCLAEEPVRVS</sequence>
<dbReference type="Proteomes" id="UP000598996">
    <property type="component" value="Unassembled WGS sequence"/>
</dbReference>
<accession>A0ABS1VLT3</accession>
<keyword evidence="1" id="KW-1133">Transmembrane helix</keyword>
<name>A0ABS1VLT3_9ACTN</name>
<gene>
    <name evidence="3" type="ORF">JKJ07_15450</name>
</gene>
<reference evidence="3 4" key="1">
    <citation type="submission" date="2021-01" db="EMBL/GenBank/DDBJ databases">
        <title>Actinoplanes sp. nov. LDG1-01 isolated from lichen.</title>
        <authorList>
            <person name="Saeng-In P."/>
            <person name="Phongsopitanun W."/>
            <person name="Kanchanasin P."/>
            <person name="Yuki M."/>
            <person name="Kudo T."/>
            <person name="Ohkuma M."/>
            <person name="Tanasupawat S."/>
        </authorList>
    </citation>
    <scope>NUCLEOTIDE SEQUENCE [LARGE SCALE GENOMIC DNA]</scope>
    <source>
        <strain evidence="3 4">LDG1-01</strain>
    </source>
</reference>
<dbReference type="InterPro" id="IPR043128">
    <property type="entry name" value="Rev_trsase/Diguanyl_cyclase"/>
</dbReference>
<feature type="transmembrane region" description="Helical" evidence="1">
    <location>
        <begin position="111"/>
        <end position="133"/>
    </location>
</feature>
<proteinExistence type="predicted"/>
<evidence type="ECO:0000313" key="3">
    <source>
        <dbReference type="EMBL" id="MBL7255698.1"/>
    </source>
</evidence>
<evidence type="ECO:0000256" key="1">
    <source>
        <dbReference type="SAM" id="Phobius"/>
    </source>
</evidence>
<keyword evidence="4" id="KW-1185">Reference proteome</keyword>
<feature type="domain" description="GGDEF" evidence="2">
    <location>
        <begin position="246"/>
        <end position="368"/>
    </location>
</feature>
<dbReference type="SUPFAM" id="SSF55073">
    <property type="entry name" value="Nucleotide cyclase"/>
    <property type="match status" value="1"/>
</dbReference>
<keyword evidence="1" id="KW-0812">Transmembrane</keyword>
<dbReference type="CDD" id="cd01949">
    <property type="entry name" value="GGDEF"/>
    <property type="match status" value="1"/>
</dbReference>
<dbReference type="PROSITE" id="PS50887">
    <property type="entry name" value="GGDEF"/>
    <property type="match status" value="1"/>
</dbReference>
<protein>
    <submittedName>
        <fullName evidence="3">GGDEF domain-containing protein</fullName>
    </submittedName>
</protein>
<dbReference type="InterPro" id="IPR050469">
    <property type="entry name" value="Diguanylate_Cyclase"/>
</dbReference>
<feature type="transmembrane region" description="Helical" evidence="1">
    <location>
        <begin position="12"/>
        <end position="32"/>
    </location>
</feature>
<dbReference type="PANTHER" id="PTHR45138:SF24">
    <property type="entry name" value="DIGUANYLATE CYCLASE DGCC-RELATED"/>
    <property type="match status" value="1"/>
</dbReference>
<evidence type="ECO:0000313" key="4">
    <source>
        <dbReference type="Proteomes" id="UP000598996"/>
    </source>
</evidence>